<protein>
    <submittedName>
        <fullName evidence="1">Uncharacterized protein</fullName>
    </submittedName>
</protein>
<organism evidence="1 2">
    <name type="scientific">Fusobacterium nucleatum subsp. polymorphum</name>
    <name type="common">Fusobacterium polymorphum</name>
    <dbReference type="NCBI Taxonomy" id="76857"/>
    <lineage>
        <taxon>Bacteria</taxon>
        <taxon>Fusobacteriati</taxon>
        <taxon>Fusobacteriota</taxon>
        <taxon>Fusobacteriia</taxon>
        <taxon>Fusobacteriales</taxon>
        <taxon>Fusobacteriaceae</taxon>
        <taxon>Fusobacterium</taxon>
    </lineage>
</organism>
<accession>A0A2B7YNC8</accession>
<evidence type="ECO:0000313" key="2">
    <source>
        <dbReference type="Proteomes" id="UP000222862"/>
    </source>
</evidence>
<comment type="caution">
    <text evidence="1">The sequence shown here is derived from an EMBL/GenBank/DDBJ whole genome shotgun (WGS) entry which is preliminary data.</text>
</comment>
<gene>
    <name evidence="1" type="ORF">RN96_05385</name>
</gene>
<dbReference type="EMBL" id="NJGI01000001">
    <property type="protein sequence ID" value="PGH22559.1"/>
    <property type="molecule type" value="Genomic_DNA"/>
</dbReference>
<name>A0A2B7YNC8_FUSNP</name>
<proteinExistence type="predicted"/>
<dbReference type="AlphaFoldDB" id="A0A2B7YNC8"/>
<dbReference type="RefSeq" id="WP_098702618.1">
    <property type="nucleotide sequence ID" value="NZ_NJGI01000001.1"/>
</dbReference>
<dbReference type="Proteomes" id="UP000222862">
    <property type="component" value="Unassembled WGS sequence"/>
</dbReference>
<reference evidence="1 2" key="1">
    <citation type="submission" date="2017-06" db="EMBL/GenBank/DDBJ databases">
        <title>Genome sequencing of Fusobacterium nucleatum subsp. polymorphum KCOM 1232 (=ChDC F37).</title>
        <authorList>
            <person name="Kook J.-K."/>
            <person name="Park S.-N."/>
            <person name="Lim Y.K."/>
            <person name="Roh H."/>
        </authorList>
    </citation>
    <scope>NUCLEOTIDE SEQUENCE [LARGE SCALE GENOMIC DNA]</scope>
    <source>
        <strain evidence="2">KCOM 1232 ( ChDC F37)</strain>
    </source>
</reference>
<evidence type="ECO:0000313" key="1">
    <source>
        <dbReference type="EMBL" id="PGH22559.1"/>
    </source>
</evidence>
<sequence length="61" mass="7281">MSFIKLKIKLKQLFCRHKNKGWMKKKSTFQCLSGDEIFLVCRDCGKILDEKFIEHEGMGWK</sequence>